<dbReference type="EMBL" id="BAABHO010000079">
    <property type="protein sequence ID" value="GAA4812181.1"/>
    <property type="molecule type" value="Genomic_DNA"/>
</dbReference>
<sequence length="232" mass="26703">MWVWRDDLGSGSDGRGGGWRLDAYGTWVWDEPSLLERPGAGMDALRRTAVGGERPIERPRRSVERREAERRDGERRADRGGDRALAALDHADPTPIFHELTVDRSRPRREPRREARRDRDAVRVPEPHPGSGPLPVQDAEGRRDERRRDRSGLREVPTVPPPAVDGSGSASRRLPEPTPAETAEDELRRRAERRRRPRAAERAEEDEHDHLEGGRHTWRREEERTGRHALRR</sequence>
<feature type="compositionally biased region" description="Basic and acidic residues" evidence="1">
    <location>
        <begin position="54"/>
        <end position="82"/>
    </location>
</feature>
<keyword evidence="3" id="KW-1185">Reference proteome</keyword>
<feature type="compositionally biased region" description="Basic and acidic residues" evidence="1">
    <location>
        <begin position="139"/>
        <end position="153"/>
    </location>
</feature>
<reference evidence="3" key="1">
    <citation type="journal article" date="2019" name="Int. J. Syst. Evol. Microbiol.">
        <title>The Global Catalogue of Microorganisms (GCM) 10K type strain sequencing project: providing services to taxonomists for standard genome sequencing and annotation.</title>
        <authorList>
            <consortium name="The Broad Institute Genomics Platform"/>
            <consortium name="The Broad Institute Genome Sequencing Center for Infectious Disease"/>
            <person name="Wu L."/>
            <person name="Ma J."/>
        </authorList>
    </citation>
    <scope>NUCLEOTIDE SEQUENCE [LARGE SCALE GENOMIC DNA]</scope>
    <source>
        <strain evidence="3">JCM 17979</strain>
    </source>
</reference>
<evidence type="ECO:0000256" key="1">
    <source>
        <dbReference type="SAM" id="MobiDB-lite"/>
    </source>
</evidence>
<protein>
    <submittedName>
        <fullName evidence="2">Uncharacterized protein</fullName>
    </submittedName>
</protein>
<feature type="compositionally biased region" description="Basic and acidic residues" evidence="1">
    <location>
        <begin position="111"/>
        <end position="126"/>
    </location>
</feature>
<feature type="compositionally biased region" description="Basic and acidic residues" evidence="1">
    <location>
        <begin position="208"/>
        <end position="226"/>
    </location>
</feature>
<comment type="caution">
    <text evidence="2">The sequence shown here is derived from an EMBL/GenBank/DDBJ whole genome shotgun (WGS) entry which is preliminary data.</text>
</comment>
<feature type="region of interest" description="Disordered" evidence="1">
    <location>
        <begin position="38"/>
        <end position="232"/>
    </location>
</feature>
<dbReference type="Proteomes" id="UP001500928">
    <property type="component" value="Unassembled WGS sequence"/>
</dbReference>
<gene>
    <name evidence="2" type="ORF">GCM10023200_57450</name>
</gene>
<accession>A0ABP9CMX2</accession>
<proteinExistence type="predicted"/>
<evidence type="ECO:0000313" key="2">
    <source>
        <dbReference type="EMBL" id="GAA4812181.1"/>
    </source>
</evidence>
<organism evidence="2 3">
    <name type="scientific">Actinomycetospora chlora</name>
    <dbReference type="NCBI Taxonomy" id="663608"/>
    <lineage>
        <taxon>Bacteria</taxon>
        <taxon>Bacillati</taxon>
        <taxon>Actinomycetota</taxon>
        <taxon>Actinomycetes</taxon>
        <taxon>Pseudonocardiales</taxon>
        <taxon>Pseudonocardiaceae</taxon>
        <taxon>Actinomycetospora</taxon>
    </lineage>
</organism>
<name>A0ABP9CMX2_9PSEU</name>
<evidence type="ECO:0000313" key="3">
    <source>
        <dbReference type="Proteomes" id="UP001500928"/>
    </source>
</evidence>